<evidence type="ECO:0000256" key="1">
    <source>
        <dbReference type="SAM" id="MobiDB-lite"/>
    </source>
</evidence>
<reference evidence="2 3" key="1">
    <citation type="submission" date="2018-02" db="EMBL/GenBank/DDBJ databases">
        <title>Genome sequence of the basidiomycete white-rot fungus Phlebia centrifuga.</title>
        <authorList>
            <person name="Granchi Z."/>
            <person name="Peng M."/>
            <person name="de Vries R.P."/>
            <person name="Hilden K."/>
            <person name="Makela M.R."/>
            <person name="Grigoriev I."/>
            <person name="Riley R."/>
        </authorList>
    </citation>
    <scope>NUCLEOTIDE SEQUENCE [LARGE SCALE GENOMIC DNA]</scope>
    <source>
        <strain evidence="2 3">FBCC195</strain>
    </source>
</reference>
<proteinExistence type="predicted"/>
<evidence type="ECO:0000313" key="2">
    <source>
        <dbReference type="EMBL" id="PSS37145.1"/>
    </source>
</evidence>
<comment type="caution">
    <text evidence="2">The sequence shown here is derived from an EMBL/GenBank/DDBJ whole genome shotgun (WGS) entry which is preliminary data.</text>
</comment>
<dbReference type="Proteomes" id="UP000186601">
    <property type="component" value="Unassembled WGS sequence"/>
</dbReference>
<dbReference type="EMBL" id="MLYV02000081">
    <property type="protein sequence ID" value="PSS37145.1"/>
    <property type="molecule type" value="Genomic_DNA"/>
</dbReference>
<feature type="compositionally biased region" description="Low complexity" evidence="1">
    <location>
        <begin position="104"/>
        <end position="118"/>
    </location>
</feature>
<dbReference type="OrthoDB" id="5563033at2759"/>
<protein>
    <submittedName>
        <fullName evidence="2">Uncharacterized protein</fullName>
    </submittedName>
</protein>
<gene>
    <name evidence="2" type="ORF">PHLCEN_2v1018</name>
</gene>
<sequence length="195" mass="21469">MFMASCYWPPAPLDAPLSMPWSDNITTFGEALLSRLPNLPADMVPATIPIADRCWCDFSGGLFEPFNTTLWELKSVEKLAEELGQKIAVGRNVTEGSESFEAGSTTSSPSAPTESPISTKWSDMFDAVWPFSTMPQSNSSASDLSPEQAIGTQTSPEDKRSRISTPSQNAESLLRREYDLRPYGFDMVVDLGWSR</sequence>
<keyword evidence="3" id="KW-1185">Reference proteome</keyword>
<dbReference type="AlphaFoldDB" id="A0A2R6S4G7"/>
<organism evidence="2 3">
    <name type="scientific">Hermanssonia centrifuga</name>
    <dbReference type="NCBI Taxonomy" id="98765"/>
    <lineage>
        <taxon>Eukaryota</taxon>
        <taxon>Fungi</taxon>
        <taxon>Dikarya</taxon>
        <taxon>Basidiomycota</taxon>
        <taxon>Agaricomycotina</taxon>
        <taxon>Agaricomycetes</taxon>
        <taxon>Polyporales</taxon>
        <taxon>Meruliaceae</taxon>
        <taxon>Hermanssonia</taxon>
    </lineage>
</organism>
<name>A0A2R6S4G7_9APHY</name>
<feature type="region of interest" description="Disordered" evidence="1">
    <location>
        <begin position="134"/>
        <end position="171"/>
    </location>
</feature>
<feature type="compositionally biased region" description="Polar residues" evidence="1">
    <location>
        <begin position="134"/>
        <end position="155"/>
    </location>
</feature>
<feature type="region of interest" description="Disordered" evidence="1">
    <location>
        <begin position="96"/>
        <end position="118"/>
    </location>
</feature>
<accession>A0A2R6S4G7</accession>
<evidence type="ECO:0000313" key="3">
    <source>
        <dbReference type="Proteomes" id="UP000186601"/>
    </source>
</evidence>